<dbReference type="InterPro" id="IPR045941">
    <property type="entry name" value="DUF6361"/>
</dbReference>
<protein>
    <submittedName>
        <fullName evidence="1">Uncharacterized protein</fullName>
    </submittedName>
</protein>
<dbReference type="EMBL" id="CP075371">
    <property type="protein sequence ID" value="QVT81493.1"/>
    <property type="molecule type" value="Genomic_DNA"/>
</dbReference>
<reference evidence="1 2" key="1">
    <citation type="submission" date="2021-05" db="EMBL/GenBank/DDBJ databases">
        <title>Complete genome of Nocardioides aquaticus KCTC 9944T isolated from meromictic and hypersaline Ekho Lake, Antarctica.</title>
        <authorList>
            <person name="Hwang K."/>
            <person name="Kim K.M."/>
            <person name="Choe H."/>
        </authorList>
    </citation>
    <scope>NUCLEOTIDE SEQUENCE [LARGE SCALE GENOMIC DNA]</scope>
    <source>
        <strain evidence="1 2">KCTC 9944</strain>
    </source>
</reference>
<gene>
    <name evidence="1" type="ORF">ENKNEFLB_03903</name>
</gene>
<evidence type="ECO:0000313" key="1">
    <source>
        <dbReference type="EMBL" id="QVT81493.1"/>
    </source>
</evidence>
<sequence>MTSVFGWLDQDDAQRAAMSDVIKMFQDPGSVDELGVGAIRDAYSNSFFPGTSVLHTRVRYLLFVPWLIQEASRRGKPMDQARKELREHEVRLIRSLIEGGMKSGVIGSQAQDRLKTMPSQTYWPALQRLGIVRWDVSIDSHLRRATQSARLGVEVTEADSPDRGSVDLGCDRQLPPRPRDLLTSATFDLTTDEASYLQSVFARLPGNSLLSWLAVRPEAATGDRLWDSPAVAGLPAELGSRVDHARRLHHAWHGAPLLYNLMLAELEENDDLTEEYHERLTRWEDELHDHRVFEGWSRPDFWTVTQALNPRLRRSTRSFVERWFELAEAGEHAGKDARELVRTREMQLKNRRSRLLDAQARQTWTPGAGTGRLAFRWDIARSFLGDVRAALDPDLTSAGAVEPERA</sequence>
<proteinExistence type="predicted"/>
<dbReference type="Pfam" id="PF19888">
    <property type="entry name" value="DUF6361"/>
    <property type="match status" value="1"/>
</dbReference>
<accession>A0ABX8ELU1</accession>
<organism evidence="1 2">
    <name type="scientific">Nocardioides aquaticus</name>
    <dbReference type="NCBI Taxonomy" id="160826"/>
    <lineage>
        <taxon>Bacteria</taxon>
        <taxon>Bacillati</taxon>
        <taxon>Actinomycetota</taxon>
        <taxon>Actinomycetes</taxon>
        <taxon>Propionibacteriales</taxon>
        <taxon>Nocardioidaceae</taxon>
        <taxon>Nocardioides</taxon>
    </lineage>
</organism>
<name>A0ABX8ELU1_9ACTN</name>
<dbReference type="Proteomes" id="UP000679307">
    <property type="component" value="Chromosome"/>
</dbReference>
<evidence type="ECO:0000313" key="2">
    <source>
        <dbReference type="Proteomes" id="UP000679307"/>
    </source>
</evidence>
<keyword evidence="2" id="KW-1185">Reference proteome</keyword>
<dbReference type="RefSeq" id="WP_214056863.1">
    <property type="nucleotide sequence ID" value="NZ_BAAAHS010000011.1"/>
</dbReference>